<evidence type="ECO:0000313" key="1">
    <source>
        <dbReference type="EMBL" id="BBO34219.1"/>
    </source>
</evidence>
<name>A0A5K7XMF5_9BACT</name>
<gene>
    <name evidence="1" type="ORF">PLANPX_3831</name>
</gene>
<accession>A0A5K7XMF5</accession>
<protein>
    <submittedName>
        <fullName evidence="1">Uncharacterized protein</fullName>
    </submittedName>
</protein>
<keyword evidence="2" id="KW-1185">Reference proteome</keyword>
<reference evidence="2" key="1">
    <citation type="submission" date="2019-10" db="EMBL/GenBank/DDBJ databases">
        <title>Lacipirellula parvula gen. nov., sp. nov., representing a lineage of planctomycetes widespread in freshwater anoxic habitats, and description of the family Lacipirellulaceae.</title>
        <authorList>
            <person name="Dedysh S.N."/>
            <person name="Kulichevskaya I.S."/>
            <person name="Beletsky A.V."/>
            <person name="Rakitin A.L."/>
            <person name="Mardanov A.V."/>
            <person name="Ivanova A.A."/>
            <person name="Saltykova V.X."/>
            <person name="Rijpstra W.I.C."/>
            <person name="Sinninghe Damste J.S."/>
            <person name="Ravin N.V."/>
        </authorList>
    </citation>
    <scope>NUCLEOTIDE SEQUENCE [LARGE SCALE GENOMIC DNA]</scope>
    <source>
        <strain evidence="2">PX69</strain>
    </source>
</reference>
<evidence type="ECO:0000313" key="2">
    <source>
        <dbReference type="Proteomes" id="UP000326837"/>
    </source>
</evidence>
<sequence>MLEKPASSAEWRATWACAISADLDGLNREVADIGDQQRAYQLAVRIEQVMTMLAQVHQELAEENKLAAEANELESKRVGIAAAEAKRNAQQLVVAKQAAAARKDATKWLDLRVVRDGDEIVVWRDVREFSHVEGPNHVQQFRNYSVKVASYPSSEAPPEVLARIGMPVTRSKVNIPYWAQ</sequence>
<dbReference type="Proteomes" id="UP000326837">
    <property type="component" value="Chromosome"/>
</dbReference>
<organism evidence="1 2">
    <name type="scientific">Lacipirellula parvula</name>
    <dbReference type="NCBI Taxonomy" id="2650471"/>
    <lineage>
        <taxon>Bacteria</taxon>
        <taxon>Pseudomonadati</taxon>
        <taxon>Planctomycetota</taxon>
        <taxon>Planctomycetia</taxon>
        <taxon>Pirellulales</taxon>
        <taxon>Lacipirellulaceae</taxon>
        <taxon>Lacipirellula</taxon>
    </lineage>
</organism>
<proteinExistence type="predicted"/>
<dbReference type="EMBL" id="AP021861">
    <property type="protein sequence ID" value="BBO34219.1"/>
    <property type="molecule type" value="Genomic_DNA"/>
</dbReference>
<dbReference type="KEGG" id="lpav:PLANPX_3831"/>
<dbReference type="AlphaFoldDB" id="A0A5K7XMF5"/>